<name>A0AAE0H8W9_9PEZI</name>
<protein>
    <submittedName>
        <fullName evidence="4">Uncharacterized protein</fullName>
    </submittedName>
</protein>
<feature type="compositionally biased region" description="Acidic residues" evidence="1">
    <location>
        <begin position="343"/>
        <end position="357"/>
    </location>
</feature>
<dbReference type="InterPro" id="IPR049192">
    <property type="entry name" value="DUF4246_C"/>
</dbReference>
<dbReference type="AlphaFoldDB" id="A0AAE0H8W9"/>
<evidence type="ECO:0000259" key="2">
    <source>
        <dbReference type="Pfam" id="PF14033"/>
    </source>
</evidence>
<proteinExistence type="predicted"/>
<feature type="region of interest" description="Disordered" evidence="1">
    <location>
        <begin position="328"/>
        <end position="357"/>
    </location>
</feature>
<evidence type="ECO:0000259" key="3">
    <source>
        <dbReference type="Pfam" id="PF21666"/>
    </source>
</evidence>
<accession>A0AAE0H8W9</accession>
<dbReference type="EMBL" id="JAUEPN010000008">
    <property type="protein sequence ID" value="KAK3292032.1"/>
    <property type="molecule type" value="Genomic_DNA"/>
</dbReference>
<dbReference type="RefSeq" id="XP_062655546.1">
    <property type="nucleotide sequence ID" value="XM_062802535.1"/>
</dbReference>
<evidence type="ECO:0000313" key="5">
    <source>
        <dbReference type="Proteomes" id="UP001278766"/>
    </source>
</evidence>
<feature type="domain" description="DUF4246" evidence="2">
    <location>
        <begin position="99"/>
        <end position="569"/>
    </location>
</feature>
<sequence>MAVSTNKRFPGFGLPVDHEGEDVASFPLAIGQPWSSSGVSLREQRMLDFINKITDKPGWDTKVFDEGIVSRWRAEADVRPEELGGDVYLSQKMFDFSTKCIAELRDKSEQFQQTGRVRVLDSELVVLKSDRAISNETRDELRVGVKVLEDVPEHEKDWHPDSDDQVLDLVHPSLFPVVWGLTRALEEGTVPLDGCVGYTGKGAVVPHYTAQPRPAAERWGQPPPPKLWGSFQWLPTQVELAADGSARITSYINNLHPVQHKSLYCTLERIVAATIPLWEDTLNGFGDHRRFDLADTGSYDYTYPPGLQYQIPGRQGRRSLFDPINHTYADAETEDGEKASGPGDDDNNEDDEDDDDEDWRYEDHFHYWQRANRILLYREPRNYIPQVELAKGVGTGGTDRGTISFRNRFPAGLQVIFKLANIHLTPEDPSYEGGSWHVEGTLNEMICASAIYYYDQDNITDSHLAFRQAMDTDKVAMIPDQYEYDSLLRYFGVEEEGPAIQNLGQVLTREGRLLVFPNCLQHQVQPFELQDDSRDGHRKILAMFLVNPHRPILSTAHVPPQRHDWWADEMRKEGGLPGLPNEITDMIMDAVDDFPISWEQALDFRERLMEERSDFNDQLNDHFESEPFNFCEH</sequence>
<dbReference type="GeneID" id="87839483"/>
<evidence type="ECO:0000313" key="4">
    <source>
        <dbReference type="EMBL" id="KAK3292032.1"/>
    </source>
</evidence>
<dbReference type="Proteomes" id="UP001278766">
    <property type="component" value="Unassembled WGS sequence"/>
</dbReference>
<gene>
    <name evidence="4" type="ORF">B0H64DRAFT_377587</name>
</gene>
<reference evidence="4" key="1">
    <citation type="journal article" date="2023" name="Mol. Phylogenet. Evol.">
        <title>Genome-scale phylogeny and comparative genomics of the fungal order Sordariales.</title>
        <authorList>
            <person name="Hensen N."/>
            <person name="Bonometti L."/>
            <person name="Westerberg I."/>
            <person name="Brannstrom I.O."/>
            <person name="Guillou S."/>
            <person name="Cros-Aarteil S."/>
            <person name="Calhoun S."/>
            <person name="Haridas S."/>
            <person name="Kuo A."/>
            <person name="Mondo S."/>
            <person name="Pangilinan J."/>
            <person name="Riley R."/>
            <person name="LaButti K."/>
            <person name="Andreopoulos B."/>
            <person name="Lipzen A."/>
            <person name="Chen C."/>
            <person name="Yan M."/>
            <person name="Daum C."/>
            <person name="Ng V."/>
            <person name="Clum A."/>
            <person name="Steindorff A."/>
            <person name="Ohm R.A."/>
            <person name="Martin F."/>
            <person name="Silar P."/>
            <person name="Natvig D.O."/>
            <person name="Lalanne C."/>
            <person name="Gautier V."/>
            <person name="Ament-Velasquez S.L."/>
            <person name="Kruys A."/>
            <person name="Hutchinson M.I."/>
            <person name="Powell A.J."/>
            <person name="Barry K."/>
            <person name="Miller A.N."/>
            <person name="Grigoriev I.V."/>
            <person name="Debuchy R."/>
            <person name="Gladieux P."/>
            <person name="Hiltunen Thoren M."/>
            <person name="Johannesson H."/>
        </authorList>
    </citation>
    <scope>NUCLEOTIDE SEQUENCE</scope>
    <source>
        <strain evidence="4">CBS 168.71</strain>
    </source>
</reference>
<feature type="domain" description="DUF4246" evidence="3">
    <location>
        <begin position="10"/>
        <end position="75"/>
    </location>
</feature>
<keyword evidence="5" id="KW-1185">Reference proteome</keyword>
<dbReference type="Pfam" id="PF14033">
    <property type="entry name" value="DUF4246"/>
    <property type="match status" value="1"/>
</dbReference>
<evidence type="ECO:0000256" key="1">
    <source>
        <dbReference type="SAM" id="MobiDB-lite"/>
    </source>
</evidence>
<dbReference type="Pfam" id="PF21666">
    <property type="entry name" value="DUF4246_N"/>
    <property type="match status" value="1"/>
</dbReference>
<comment type="caution">
    <text evidence="4">The sequence shown here is derived from an EMBL/GenBank/DDBJ whole genome shotgun (WGS) entry which is preliminary data.</text>
</comment>
<dbReference type="PANTHER" id="PTHR33119:SF1">
    <property type="entry name" value="FE2OG DIOXYGENASE DOMAIN-CONTAINING PROTEIN"/>
    <property type="match status" value="1"/>
</dbReference>
<dbReference type="PANTHER" id="PTHR33119">
    <property type="entry name" value="IFI3P"/>
    <property type="match status" value="1"/>
</dbReference>
<organism evidence="4 5">
    <name type="scientific">Chaetomium fimeti</name>
    <dbReference type="NCBI Taxonomy" id="1854472"/>
    <lineage>
        <taxon>Eukaryota</taxon>
        <taxon>Fungi</taxon>
        <taxon>Dikarya</taxon>
        <taxon>Ascomycota</taxon>
        <taxon>Pezizomycotina</taxon>
        <taxon>Sordariomycetes</taxon>
        <taxon>Sordariomycetidae</taxon>
        <taxon>Sordariales</taxon>
        <taxon>Chaetomiaceae</taxon>
        <taxon>Chaetomium</taxon>
    </lineage>
</organism>
<dbReference type="InterPro" id="IPR049207">
    <property type="entry name" value="DUF4246_N"/>
</dbReference>
<reference evidence="4" key="2">
    <citation type="submission" date="2023-06" db="EMBL/GenBank/DDBJ databases">
        <authorList>
            <consortium name="Lawrence Berkeley National Laboratory"/>
            <person name="Haridas S."/>
            <person name="Hensen N."/>
            <person name="Bonometti L."/>
            <person name="Westerberg I."/>
            <person name="Brannstrom I.O."/>
            <person name="Guillou S."/>
            <person name="Cros-Aarteil S."/>
            <person name="Calhoun S."/>
            <person name="Kuo A."/>
            <person name="Mondo S."/>
            <person name="Pangilinan J."/>
            <person name="Riley R."/>
            <person name="Labutti K."/>
            <person name="Andreopoulos B."/>
            <person name="Lipzen A."/>
            <person name="Chen C."/>
            <person name="Yanf M."/>
            <person name="Daum C."/>
            <person name="Ng V."/>
            <person name="Clum A."/>
            <person name="Steindorff A."/>
            <person name="Ohm R."/>
            <person name="Martin F."/>
            <person name="Silar P."/>
            <person name="Natvig D."/>
            <person name="Lalanne C."/>
            <person name="Gautier V."/>
            <person name="Ament-Velasquez S.L."/>
            <person name="Kruys A."/>
            <person name="Hutchinson M.I."/>
            <person name="Powell A.J."/>
            <person name="Barry K."/>
            <person name="Miller A.N."/>
            <person name="Grigoriev I.V."/>
            <person name="Debuchy R."/>
            <person name="Gladieux P."/>
            <person name="Thoren M.H."/>
            <person name="Johannesson H."/>
        </authorList>
    </citation>
    <scope>NUCLEOTIDE SEQUENCE</scope>
    <source>
        <strain evidence="4">CBS 168.71</strain>
    </source>
</reference>
<dbReference type="InterPro" id="IPR025340">
    <property type="entry name" value="DUF4246"/>
</dbReference>